<protein>
    <recommendedName>
        <fullName evidence="5">Flavin reductase like domain-containing protein</fullName>
    </recommendedName>
</protein>
<dbReference type="EMBL" id="ADFP01000100">
    <property type="protein sequence ID" value="EFB90006.1"/>
    <property type="molecule type" value="Genomic_DNA"/>
</dbReference>
<feature type="region of interest" description="Disordered" evidence="4">
    <location>
        <begin position="32"/>
        <end position="51"/>
    </location>
</feature>
<dbReference type="InterPro" id="IPR012349">
    <property type="entry name" value="Split_barrel_FMN-bd"/>
</dbReference>
<gene>
    <name evidence="6" type="ORF">HMPREF7215_1109</name>
</gene>
<sequence length="205" mass="22689">MKVYNEVVSPMGQDHFQERGFNNEEKHRLANGALSDASGRRRGDGRRQTQLAGGAGHVGIMGHDRIMISLVTAHYTNRGIRTNGALSVNVVEESWLEKADAAGCASGAKVDKSGWFDYTVGETGAPLLDAARVTMECVLEDTYETSGFDNFIITIKNTFADESVLDERGRVDYRVLKPVLFEMPTYEYLRTGDVIGRCMKMNKKA</sequence>
<dbReference type="PANTHER" id="PTHR43567:SF1">
    <property type="entry name" value="FLAVOREDOXIN"/>
    <property type="match status" value="1"/>
</dbReference>
<evidence type="ECO:0000259" key="5">
    <source>
        <dbReference type="SMART" id="SM00903"/>
    </source>
</evidence>
<feature type="compositionally biased region" description="Basic and acidic residues" evidence="4">
    <location>
        <begin position="38"/>
        <end position="47"/>
    </location>
</feature>
<reference evidence="6 7" key="1">
    <citation type="submission" date="2009-12" db="EMBL/GenBank/DDBJ databases">
        <authorList>
            <person name="Shrivastava S."/>
            <person name="Madupu R."/>
            <person name="Durkin A.S."/>
            <person name="Torralba M."/>
            <person name="Methe B."/>
            <person name="Sutton G.G."/>
            <person name="Strausberg R.L."/>
            <person name="Nelson K.E."/>
        </authorList>
    </citation>
    <scope>NUCLEOTIDE SEQUENCE [LARGE SCALE GENOMIC DNA]</scope>
    <source>
        <strain evidence="6 7">W5455</strain>
    </source>
</reference>
<comment type="similarity">
    <text evidence="3">Belongs to the flavoredoxin family.</text>
</comment>
<dbReference type="InterPro" id="IPR002563">
    <property type="entry name" value="Flavin_Rdtase-like_dom"/>
</dbReference>
<evidence type="ECO:0000256" key="4">
    <source>
        <dbReference type="SAM" id="MobiDB-lite"/>
    </source>
</evidence>
<comment type="cofactor">
    <cofactor evidence="1">
        <name>FMN</name>
        <dbReference type="ChEBI" id="CHEBI:58210"/>
    </cofactor>
</comment>
<dbReference type="PANTHER" id="PTHR43567">
    <property type="entry name" value="FLAVOREDOXIN-RELATED-RELATED"/>
    <property type="match status" value="1"/>
</dbReference>
<keyword evidence="7" id="KW-1185">Reference proteome</keyword>
<evidence type="ECO:0000256" key="1">
    <source>
        <dbReference type="ARBA" id="ARBA00001917"/>
    </source>
</evidence>
<dbReference type="InterPro" id="IPR052174">
    <property type="entry name" value="Flavoredoxin"/>
</dbReference>
<accession>A0ABM9ZT32</accession>
<name>A0ABM9ZT32_9BACT</name>
<dbReference type="SMART" id="SM00903">
    <property type="entry name" value="Flavin_Reduct"/>
    <property type="match status" value="1"/>
</dbReference>
<evidence type="ECO:0000256" key="2">
    <source>
        <dbReference type="ARBA" id="ARBA00022630"/>
    </source>
</evidence>
<organism evidence="6 7">
    <name type="scientific">Pyramidobacter piscolens W5455</name>
    <dbReference type="NCBI Taxonomy" id="352165"/>
    <lineage>
        <taxon>Bacteria</taxon>
        <taxon>Thermotogati</taxon>
        <taxon>Synergistota</taxon>
        <taxon>Synergistia</taxon>
        <taxon>Synergistales</taxon>
        <taxon>Dethiosulfovibrionaceae</taxon>
        <taxon>Pyramidobacter</taxon>
    </lineage>
</organism>
<dbReference type="Proteomes" id="UP000006462">
    <property type="component" value="Unassembled WGS sequence"/>
</dbReference>
<feature type="domain" description="Flavin reductase like" evidence="5">
    <location>
        <begin position="51"/>
        <end position="174"/>
    </location>
</feature>
<proteinExistence type="inferred from homology"/>
<evidence type="ECO:0000256" key="3">
    <source>
        <dbReference type="ARBA" id="ARBA00038054"/>
    </source>
</evidence>
<dbReference type="Gene3D" id="2.30.110.10">
    <property type="entry name" value="Electron Transport, Fmn-binding Protein, Chain A"/>
    <property type="match status" value="1"/>
</dbReference>
<dbReference type="SUPFAM" id="SSF50475">
    <property type="entry name" value="FMN-binding split barrel"/>
    <property type="match status" value="1"/>
</dbReference>
<evidence type="ECO:0000313" key="7">
    <source>
        <dbReference type="Proteomes" id="UP000006462"/>
    </source>
</evidence>
<dbReference type="Pfam" id="PF01613">
    <property type="entry name" value="Flavin_Reduct"/>
    <property type="match status" value="1"/>
</dbReference>
<keyword evidence="2" id="KW-0285">Flavoprotein</keyword>
<comment type="caution">
    <text evidence="6">The sequence shown here is derived from an EMBL/GenBank/DDBJ whole genome shotgun (WGS) entry which is preliminary data.</text>
</comment>
<evidence type="ECO:0000313" key="6">
    <source>
        <dbReference type="EMBL" id="EFB90006.1"/>
    </source>
</evidence>